<evidence type="ECO:0000256" key="1">
    <source>
        <dbReference type="SAM" id="MobiDB-lite"/>
    </source>
</evidence>
<feature type="compositionally biased region" description="Polar residues" evidence="1">
    <location>
        <begin position="15"/>
        <end position="26"/>
    </location>
</feature>
<dbReference type="Proteomes" id="UP001152964">
    <property type="component" value="Chromosome 2"/>
</dbReference>
<evidence type="ECO:0000313" key="3">
    <source>
        <dbReference type="Proteomes" id="UP001152964"/>
    </source>
</evidence>
<feature type="region of interest" description="Disordered" evidence="1">
    <location>
        <begin position="73"/>
        <end position="96"/>
    </location>
</feature>
<sequence length="330" mass="37678">MNKQVEGGLQREQRTTIQAPSESSEPNPCKVKQLGMMLVSPGLDEDRLSERMILKIKKSKDIEKDQKLLISKLSQREEEHTNKPPAITISSPEHGMPFKQRNHSLKRKMVPPALNLSSIPSSSQMQASKSAPPNVTRFPHQQINPRVRYMGRIAAAIQECQSPIIANPYVVAPHPYAGLSSVPYYPYIPTPTHTHPYPCEGYYPSLYPTPMHDNTMTFSNNQGKRRKHTRRSSNLNDLTSRKKNFISKQRTGDNVNSEGDRETESPVAKQVLGEDVALNDDMHHCNANERVIAGEINLHDDVFKFEVHNDKDEYMKTCERIWNEWQNLKK</sequence>
<organism evidence="2 3">
    <name type="scientific">Saccharomyces eubayanus</name>
    <name type="common">Yeast</name>
    <dbReference type="NCBI Taxonomy" id="1080349"/>
    <lineage>
        <taxon>Eukaryota</taxon>
        <taxon>Fungi</taxon>
        <taxon>Dikarya</taxon>
        <taxon>Ascomycota</taxon>
        <taxon>Saccharomycotina</taxon>
        <taxon>Saccharomycetes</taxon>
        <taxon>Saccharomycetales</taxon>
        <taxon>Saccharomycetaceae</taxon>
        <taxon>Saccharomyces</taxon>
    </lineage>
</organism>
<evidence type="ECO:0000313" key="2">
    <source>
        <dbReference type="EMBL" id="CAI1860920.1"/>
    </source>
</evidence>
<dbReference type="EMBL" id="OX291492">
    <property type="protein sequence ID" value="CAI1860920.1"/>
    <property type="molecule type" value="Genomic_DNA"/>
</dbReference>
<protein>
    <recommendedName>
        <fullName evidence="4">DIG2-like protein</fullName>
    </recommendedName>
</protein>
<keyword evidence="3" id="KW-1185">Reference proteome</keyword>
<feature type="region of interest" description="Disordered" evidence="1">
    <location>
        <begin position="215"/>
        <end position="266"/>
    </location>
</feature>
<feature type="compositionally biased region" description="Low complexity" evidence="1">
    <location>
        <begin position="119"/>
        <end position="133"/>
    </location>
</feature>
<proteinExistence type="predicted"/>
<gene>
    <name evidence="2" type="primary">U6500B05780</name>
    <name evidence="2" type="ORF">SEUBUCD650_0B05780</name>
</gene>
<name>A0ABN8VL07_SACEU</name>
<feature type="compositionally biased region" description="Polar residues" evidence="1">
    <location>
        <begin position="246"/>
        <end position="257"/>
    </location>
</feature>
<accession>A0ABN8VL07</accession>
<evidence type="ECO:0008006" key="4">
    <source>
        <dbReference type="Google" id="ProtNLM"/>
    </source>
</evidence>
<feature type="region of interest" description="Disordered" evidence="1">
    <location>
        <begin position="119"/>
        <end position="139"/>
    </location>
</feature>
<feature type="region of interest" description="Disordered" evidence="1">
    <location>
        <begin position="1"/>
        <end position="30"/>
    </location>
</feature>
<reference evidence="2" key="1">
    <citation type="submission" date="2022-08" db="EMBL/GenBank/DDBJ databases">
        <authorList>
            <person name="Byrne P K."/>
        </authorList>
    </citation>
    <scope>NUCLEOTIDE SEQUENCE</scope>
    <source>
        <strain evidence="2">UCD650</strain>
    </source>
</reference>